<dbReference type="GeneID" id="73329749"/>
<dbReference type="GO" id="GO:0009820">
    <property type="term" value="P:alkaloid metabolic process"/>
    <property type="evidence" value="ECO:0007669"/>
    <property type="project" value="InterPro"/>
</dbReference>
<organism evidence="2 3">
    <name type="scientific">Colletotrichum spaethianum</name>
    <dbReference type="NCBI Taxonomy" id="700344"/>
    <lineage>
        <taxon>Eukaryota</taxon>
        <taxon>Fungi</taxon>
        <taxon>Dikarya</taxon>
        <taxon>Ascomycota</taxon>
        <taxon>Pezizomycotina</taxon>
        <taxon>Sordariomycetes</taxon>
        <taxon>Hypocreomycetidae</taxon>
        <taxon>Glomerellales</taxon>
        <taxon>Glomerellaceae</taxon>
        <taxon>Colletotrichum</taxon>
        <taxon>Colletotrichum spaethianum species complex</taxon>
    </lineage>
</organism>
<dbReference type="Pfam" id="PF11991">
    <property type="entry name" value="Trp_DMAT"/>
    <property type="match status" value="1"/>
</dbReference>
<evidence type="ECO:0000313" key="2">
    <source>
        <dbReference type="EMBL" id="GKT48766.1"/>
    </source>
</evidence>
<dbReference type="EMBL" id="BQXU01000025">
    <property type="protein sequence ID" value="GKT48766.1"/>
    <property type="molecule type" value="Genomic_DNA"/>
</dbReference>
<accession>A0AA37UJT6</accession>
<keyword evidence="3" id="KW-1185">Reference proteome</keyword>
<keyword evidence="1" id="KW-0808">Transferase</keyword>
<dbReference type="GO" id="GO:0016765">
    <property type="term" value="F:transferase activity, transferring alkyl or aryl (other than methyl) groups"/>
    <property type="evidence" value="ECO:0007669"/>
    <property type="project" value="InterPro"/>
</dbReference>
<sequence length="412" mass="45244">MDTNNLNMENHHSTTVLHANGTTEKNIYNEVDPSTSCKGGPLVSSWLPTVHNTLSSLLRWTGSYPVHIQDSHLTFVREAVVPRLKQPPAAADRLQYILTHNHSPYEVSIAFASRKTAKVRFTVQPLVDLDPVGDDPLGQKGLREKLEDLASACGADRTWLDAFVDSVFLTAEEEAGLVEKEMNVGGSVSSLPRQICYAGFDLESDADENGKAAIGMKAYLFPQLQALATGRELVDITESVVTRLAEGDSGMLAAWGLLKTFLDSHSEDNINIYFLAIDCLAPHMAPRFKVYTHTHANSLASARHVLTLGGRLSPSSANFLPQVWPLLMDMEDVPQAIMDGLEKPLSEPDSKYCGLCFAFEMVPGKAVPQVKMYVPMWQYARDDSAVVERYGRILQMQGMGDCDFGAAVQDAL</sequence>
<comment type="caution">
    <text evidence="2">The sequence shown here is derived from an EMBL/GenBank/DDBJ whole genome shotgun (WGS) entry which is preliminary data.</text>
</comment>
<gene>
    <name evidence="2" type="ORF">ColSpa_08947</name>
</gene>
<proteinExistence type="predicted"/>
<name>A0AA37UJT6_9PEZI</name>
<dbReference type="AlphaFoldDB" id="A0AA37UJT6"/>
<dbReference type="PANTHER" id="PTHR40627">
    <property type="entry name" value="INDOLE PRENYLTRANSFERASE TDIB-RELATED"/>
    <property type="match status" value="1"/>
</dbReference>
<reference evidence="2 3" key="1">
    <citation type="submission" date="2022-03" db="EMBL/GenBank/DDBJ databases">
        <title>Genome data of Colletotrichum spp.</title>
        <authorList>
            <person name="Utami Y.D."/>
            <person name="Hiruma K."/>
        </authorList>
    </citation>
    <scope>NUCLEOTIDE SEQUENCE [LARGE SCALE GENOMIC DNA]</scope>
    <source>
        <strain evidence="2 3">MAFF 239500</strain>
    </source>
</reference>
<evidence type="ECO:0000313" key="3">
    <source>
        <dbReference type="Proteomes" id="UP001055115"/>
    </source>
</evidence>
<dbReference type="SFLD" id="SFLDS00036">
    <property type="entry name" value="Aromatic_Prenyltransferase"/>
    <property type="match status" value="1"/>
</dbReference>
<evidence type="ECO:0000256" key="1">
    <source>
        <dbReference type="ARBA" id="ARBA00022679"/>
    </source>
</evidence>
<dbReference type="NCBIfam" id="TIGR03429">
    <property type="entry name" value="arom_pren_DMATS"/>
    <property type="match status" value="1"/>
</dbReference>
<dbReference type="Proteomes" id="UP001055115">
    <property type="component" value="Unassembled WGS sequence"/>
</dbReference>
<dbReference type="InterPro" id="IPR033964">
    <property type="entry name" value="ABBA"/>
</dbReference>
<dbReference type="PANTHER" id="PTHR40627:SF5">
    <property type="entry name" value="INDOLE PRENYLTRANSFERASE TDIB"/>
    <property type="match status" value="1"/>
</dbReference>
<dbReference type="CDD" id="cd13929">
    <property type="entry name" value="PT-DMATS_CymD"/>
    <property type="match status" value="1"/>
</dbReference>
<dbReference type="InterPro" id="IPR017795">
    <property type="entry name" value="ABBA_NscD-like"/>
</dbReference>
<protein>
    <submittedName>
        <fullName evidence="2">Indole prenyltransferase tdiB</fullName>
    </submittedName>
</protein>
<dbReference type="RefSeq" id="XP_049131116.1">
    <property type="nucleotide sequence ID" value="XM_049275159.1"/>
</dbReference>